<dbReference type="OrthoDB" id="5857104at2759"/>
<dbReference type="GO" id="GO:0016887">
    <property type="term" value="F:ATP hydrolysis activity"/>
    <property type="evidence" value="ECO:0007669"/>
    <property type="project" value="TreeGrafter"/>
</dbReference>
<dbReference type="GO" id="GO:0005634">
    <property type="term" value="C:nucleus"/>
    <property type="evidence" value="ECO:0007669"/>
    <property type="project" value="TreeGrafter"/>
</dbReference>
<evidence type="ECO:0000256" key="4">
    <source>
        <dbReference type="SAM" id="SignalP"/>
    </source>
</evidence>
<dbReference type="SUPFAM" id="SSF52540">
    <property type="entry name" value="P-loop containing nucleoside triphosphate hydrolases"/>
    <property type="match status" value="1"/>
</dbReference>
<feature type="compositionally biased region" description="Basic and acidic residues" evidence="3">
    <location>
        <begin position="554"/>
        <end position="567"/>
    </location>
</feature>
<organism evidence="6 7">
    <name type="scientific">Chlamydomonas eustigma</name>
    <dbReference type="NCBI Taxonomy" id="1157962"/>
    <lineage>
        <taxon>Eukaryota</taxon>
        <taxon>Viridiplantae</taxon>
        <taxon>Chlorophyta</taxon>
        <taxon>core chlorophytes</taxon>
        <taxon>Chlorophyceae</taxon>
        <taxon>CS clade</taxon>
        <taxon>Chlamydomonadales</taxon>
        <taxon>Chlamydomonadaceae</taxon>
        <taxon>Chlamydomonas</taxon>
    </lineage>
</organism>
<dbReference type="PANTHER" id="PTHR45623">
    <property type="entry name" value="CHROMODOMAIN-HELICASE-DNA-BINDING PROTEIN 3-RELATED-RELATED"/>
    <property type="match status" value="1"/>
</dbReference>
<feature type="compositionally biased region" description="Polar residues" evidence="3">
    <location>
        <begin position="532"/>
        <end position="545"/>
    </location>
</feature>
<dbReference type="GO" id="GO:0140658">
    <property type="term" value="F:ATP-dependent chromatin remodeler activity"/>
    <property type="evidence" value="ECO:0007669"/>
    <property type="project" value="TreeGrafter"/>
</dbReference>
<feature type="region of interest" description="Disordered" evidence="3">
    <location>
        <begin position="971"/>
        <end position="1015"/>
    </location>
</feature>
<dbReference type="Proteomes" id="UP000232323">
    <property type="component" value="Unassembled WGS sequence"/>
</dbReference>
<evidence type="ECO:0000259" key="5">
    <source>
        <dbReference type="PROSITE" id="PS51194"/>
    </source>
</evidence>
<evidence type="ECO:0000313" key="7">
    <source>
        <dbReference type="Proteomes" id="UP000232323"/>
    </source>
</evidence>
<feature type="region of interest" description="Disordered" evidence="3">
    <location>
        <begin position="505"/>
        <end position="567"/>
    </location>
</feature>
<reference evidence="6 7" key="1">
    <citation type="submission" date="2017-08" db="EMBL/GenBank/DDBJ databases">
        <title>Acidophilic green algal genome provides insights into adaptation to an acidic environment.</title>
        <authorList>
            <person name="Hirooka S."/>
            <person name="Hirose Y."/>
            <person name="Kanesaki Y."/>
            <person name="Higuchi S."/>
            <person name="Fujiwara T."/>
            <person name="Onuma R."/>
            <person name="Era A."/>
            <person name="Ohbayashi R."/>
            <person name="Uzuka A."/>
            <person name="Nozaki H."/>
            <person name="Yoshikawa H."/>
            <person name="Miyagishima S.Y."/>
        </authorList>
    </citation>
    <scope>NUCLEOTIDE SEQUENCE [LARGE SCALE GENOMIC DNA]</scope>
    <source>
        <strain evidence="6 7">NIES-2499</strain>
    </source>
</reference>
<dbReference type="Pfam" id="PF00271">
    <property type="entry name" value="Helicase_C"/>
    <property type="match status" value="1"/>
</dbReference>
<dbReference type="InterPro" id="IPR049730">
    <property type="entry name" value="SNF2/RAD54-like_C"/>
</dbReference>
<feature type="region of interest" description="Disordered" evidence="3">
    <location>
        <begin position="911"/>
        <end position="930"/>
    </location>
</feature>
<dbReference type="InterPro" id="IPR001650">
    <property type="entry name" value="Helicase_C-like"/>
</dbReference>
<accession>A0A250WY23</accession>
<evidence type="ECO:0000313" key="6">
    <source>
        <dbReference type="EMBL" id="GAX75744.1"/>
    </source>
</evidence>
<dbReference type="PANTHER" id="PTHR45623:SF11">
    <property type="entry name" value="KISMET, ISOFORM C"/>
    <property type="match status" value="1"/>
</dbReference>
<keyword evidence="2" id="KW-0539">Nucleus</keyword>
<proteinExistence type="predicted"/>
<feature type="domain" description="Helicase C-terminal" evidence="5">
    <location>
        <begin position="82"/>
        <end position="238"/>
    </location>
</feature>
<feature type="chain" id="PRO_5013010155" description="Helicase C-terminal domain-containing protein" evidence="4">
    <location>
        <begin position="17"/>
        <end position="1120"/>
    </location>
</feature>
<keyword evidence="4" id="KW-0732">Signal</keyword>
<dbReference type="AlphaFoldDB" id="A0A250WY23"/>
<comment type="caution">
    <text evidence="6">The sequence shown here is derived from an EMBL/GenBank/DDBJ whole genome shotgun (WGS) entry which is preliminary data.</text>
</comment>
<protein>
    <recommendedName>
        <fullName evidence="5">Helicase C-terminal domain-containing protein</fullName>
    </recommendedName>
</protein>
<dbReference type="GO" id="GO:0003682">
    <property type="term" value="F:chromatin binding"/>
    <property type="evidence" value="ECO:0007669"/>
    <property type="project" value="TreeGrafter"/>
</dbReference>
<feature type="region of interest" description="Disordered" evidence="3">
    <location>
        <begin position="936"/>
        <end position="956"/>
    </location>
</feature>
<dbReference type="GO" id="GO:0000785">
    <property type="term" value="C:chromatin"/>
    <property type="evidence" value="ECO:0007669"/>
    <property type="project" value="TreeGrafter"/>
</dbReference>
<dbReference type="SMART" id="SM00490">
    <property type="entry name" value="HELICc"/>
    <property type="match status" value="1"/>
</dbReference>
<dbReference type="GO" id="GO:0003677">
    <property type="term" value="F:DNA binding"/>
    <property type="evidence" value="ECO:0007669"/>
    <property type="project" value="TreeGrafter"/>
</dbReference>
<keyword evidence="7" id="KW-1185">Reference proteome</keyword>
<feature type="compositionally biased region" description="Low complexity" evidence="3">
    <location>
        <begin position="1001"/>
        <end position="1015"/>
    </location>
</feature>
<feature type="compositionally biased region" description="Low complexity" evidence="3">
    <location>
        <begin position="913"/>
        <end position="929"/>
    </location>
</feature>
<keyword evidence="1" id="KW-0378">Hydrolase</keyword>
<dbReference type="EMBL" id="BEGY01000013">
    <property type="protein sequence ID" value="GAX75744.1"/>
    <property type="molecule type" value="Genomic_DNA"/>
</dbReference>
<gene>
    <name evidence="6" type="ORF">CEUSTIGMA_g3187.t1</name>
</gene>
<dbReference type="Gene3D" id="1.10.10.60">
    <property type="entry name" value="Homeodomain-like"/>
    <property type="match status" value="1"/>
</dbReference>
<name>A0A250WY23_9CHLO</name>
<dbReference type="GO" id="GO:0042393">
    <property type="term" value="F:histone binding"/>
    <property type="evidence" value="ECO:0007669"/>
    <property type="project" value="TreeGrafter"/>
</dbReference>
<evidence type="ECO:0000256" key="1">
    <source>
        <dbReference type="ARBA" id="ARBA00022801"/>
    </source>
</evidence>
<dbReference type="CDD" id="cd18793">
    <property type="entry name" value="SF2_C_SNF"/>
    <property type="match status" value="1"/>
</dbReference>
<evidence type="ECO:0000256" key="3">
    <source>
        <dbReference type="SAM" id="MobiDB-lite"/>
    </source>
</evidence>
<dbReference type="PROSITE" id="PS51194">
    <property type="entry name" value="HELICASE_CTER"/>
    <property type="match status" value="1"/>
</dbReference>
<evidence type="ECO:0000256" key="2">
    <source>
        <dbReference type="ARBA" id="ARBA00023242"/>
    </source>
</evidence>
<dbReference type="STRING" id="1157962.A0A250WY23"/>
<feature type="signal peptide" evidence="4">
    <location>
        <begin position="1"/>
        <end position="16"/>
    </location>
</feature>
<sequence>MCMACSLLQYLCCVHGLLSAAVPVLCAWLALCCSTCVVCMACSLLQYLCNGLEEDIMTRRSLAQPSGGERELLERSSGKMVLLAKLLPKLRAEGRRVLIFSQFKIMLDVLEDYIHMMDWPVERIDGSVTGRDRQAAIDRYTKGTTDNSFIFLLSTRAGGQGITLTVADTCIIYDSDWNPQNDLQAMARCHRIGQEKEVTVYRLVSKDTYEEQLFNTASRKYGLDEAILGTHTSGEDPEADTGRISRLLMHGAHSLAAADQNQQEEAFQSEDINQILSSRTEKRSVGGKAGNSFSVATFAVQEDMPGAGGSGHEQQYWQNLLPEAVQEFREKQARALAGPILEGRRQRRKVDYRVDGASSAKCVANDSDSDFSVDEEDEGEVMVEEIMQEVAGKTVRRSSNAAAGNKDKVRSWSKAELKKLEDRLLALGLERWALLAEQNPGLTDKAKEAKELGVLFLAMINKAAFAAKAAEYKRDDLRRQAGKEARAKAAAAAAAAAAVARSATATLSSGPESNTTIPSEGATSGLAVEPASGNSASDVGRTSGNSGPGLVSKPVDEEKERQKKEAEREYESLIDALLAMAEKDCPAAAVDIFATRDNVKRIARAAPSMYKHVANVKAMVAFLSKPNYADELRKTSESLERTMCWKLPAWWEWTHDEMLFKGVAKYGTVNWKRSVEETLKDPALGLTDLMMHGPAKANKDSAVSGEVYEGTKPLEEADRDDKVPSLMRTAEASVEDDVQMARGVMSDEDGTTGAEGAEVLNPEGHVTAHEGNDTVPLTQGELVVEIVRRLKAVFEELVEPCYDQDFVHLRPRASKQPPVKSASSGSLRPALPLQMTGVSDGQRLALADRSQQAVAIPQVMSVVGMTNHEGPVGKYVPLHVVQRPQVMAPSAKAAAPAQQALPQTLRISSDKLTQPPAAPTAAAQQAPQALRVPSNPQLTQLPAAPSTVSSQQATQADRVSCHLQLMHLPAAAPPSLTKRSPSKAGAESQGYGRAKVEQPASFDSEGNNSDGNSNGHEVLITVVKDHDQVDSNEGAQLIQREAKRSMTHDSISPLPFVHGQRKFLKQGTLNFSKLGNSKTIHSLHDDEQVDGLSKVETTQSAAERVATIEPNRLDAIVLDD</sequence>
<dbReference type="Gene3D" id="3.40.50.300">
    <property type="entry name" value="P-loop containing nucleotide triphosphate hydrolases"/>
    <property type="match status" value="1"/>
</dbReference>
<feature type="compositionally biased region" description="Polar residues" evidence="3">
    <location>
        <begin position="506"/>
        <end position="522"/>
    </location>
</feature>
<dbReference type="InterPro" id="IPR027417">
    <property type="entry name" value="P-loop_NTPase"/>
</dbReference>